<keyword evidence="2" id="KW-0326">Glycosidase</keyword>
<gene>
    <name evidence="4" type="ORF">N8K70_01465</name>
</gene>
<dbReference type="Gene3D" id="2.60.120.260">
    <property type="entry name" value="Galactose-binding domain-like"/>
    <property type="match status" value="1"/>
</dbReference>
<evidence type="ECO:0000256" key="1">
    <source>
        <dbReference type="ARBA" id="ARBA00022801"/>
    </source>
</evidence>
<dbReference type="GO" id="GO:0004553">
    <property type="term" value="F:hydrolase activity, hydrolyzing O-glycosyl compounds"/>
    <property type="evidence" value="ECO:0007669"/>
    <property type="project" value="InterPro"/>
</dbReference>
<dbReference type="Proteomes" id="UP001305498">
    <property type="component" value="Chromosome"/>
</dbReference>
<evidence type="ECO:0000259" key="3">
    <source>
        <dbReference type="Pfam" id="PF21467"/>
    </source>
</evidence>
<keyword evidence="1" id="KW-0378">Hydrolase</keyword>
<evidence type="ECO:0000313" key="4">
    <source>
        <dbReference type="EMBL" id="WOF23370.1"/>
    </source>
</evidence>
<dbReference type="AlphaFoldDB" id="A0AA97I7F3"/>
<sequence>MPSGTASPARLPGLTLARAEFSAPDARDRFLDTTGWGKGIVWVNGFCLGRYWSRPPQRTLYLPGPVLRPGTNELVVLELDGAPTACVRFVADADLGPTED</sequence>
<proteinExistence type="predicted"/>
<dbReference type="EMBL" id="CP118157">
    <property type="protein sequence ID" value="WOF23370.1"/>
    <property type="molecule type" value="Genomic_DNA"/>
</dbReference>
<protein>
    <recommendedName>
        <fullName evidence="3">Beta-galactosidase galactose-binding domain-containing protein</fullName>
    </recommendedName>
</protein>
<dbReference type="Pfam" id="PF21467">
    <property type="entry name" value="BetaGal_gal-bd"/>
    <property type="match status" value="1"/>
</dbReference>
<evidence type="ECO:0000256" key="2">
    <source>
        <dbReference type="ARBA" id="ARBA00023295"/>
    </source>
</evidence>
<dbReference type="GO" id="GO:0005975">
    <property type="term" value="P:carbohydrate metabolic process"/>
    <property type="evidence" value="ECO:0007669"/>
    <property type="project" value="InterPro"/>
</dbReference>
<dbReference type="InterPro" id="IPR048913">
    <property type="entry name" value="BetaGal_gal-bd"/>
</dbReference>
<name>A0AA97I7F3_9MICO</name>
<reference evidence="4 5" key="1">
    <citation type="submission" date="2023-02" db="EMBL/GenBank/DDBJ databases">
        <title>Microbacterium betulae sp. nov., isolated from birch wood.</title>
        <authorList>
            <person name="Pasciak M."/>
            <person name="Pawlik K.J."/>
            <person name="Martynowski D."/>
            <person name="Laczmanski L."/>
            <person name="Ciekot J."/>
            <person name="Szponar B."/>
            <person name="Wojcik-Fatla A."/>
            <person name="Mackiewicz B."/>
            <person name="Farian E."/>
            <person name="Cholewa G."/>
            <person name="Cholewa A."/>
            <person name="Dutkiewicz J."/>
        </authorList>
    </citation>
    <scope>NUCLEOTIDE SEQUENCE [LARGE SCALE GENOMIC DNA]</scope>
    <source>
        <strain evidence="4 5">AB</strain>
    </source>
</reference>
<feature type="domain" description="Beta-galactosidase galactose-binding" evidence="3">
    <location>
        <begin position="15"/>
        <end position="72"/>
    </location>
</feature>
<dbReference type="InterPro" id="IPR001944">
    <property type="entry name" value="Glycoside_Hdrlase_35"/>
</dbReference>
<dbReference type="InterPro" id="IPR008979">
    <property type="entry name" value="Galactose-bd-like_sf"/>
</dbReference>
<dbReference type="SUPFAM" id="SSF49785">
    <property type="entry name" value="Galactose-binding domain-like"/>
    <property type="match status" value="1"/>
</dbReference>
<evidence type="ECO:0000313" key="5">
    <source>
        <dbReference type="Proteomes" id="UP001305498"/>
    </source>
</evidence>
<dbReference type="KEGG" id="mbet:N8K70_01465"/>
<dbReference type="RefSeq" id="WP_317139841.1">
    <property type="nucleotide sequence ID" value="NZ_CP118157.1"/>
</dbReference>
<accession>A0AA97I7F3</accession>
<keyword evidence="5" id="KW-1185">Reference proteome</keyword>
<organism evidence="4 5">
    <name type="scientific">Microbacterium betulae</name>
    <dbReference type="NCBI Taxonomy" id="2981139"/>
    <lineage>
        <taxon>Bacteria</taxon>
        <taxon>Bacillati</taxon>
        <taxon>Actinomycetota</taxon>
        <taxon>Actinomycetes</taxon>
        <taxon>Micrococcales</taxon>
        <taxon>Microbacteriaceae</taxon>
        <taxon>Microbacterium</taxon>
    </lineage>
</organism>
<dbReference type="PANTHER" id="PTHR23421">
    <property type="entry name" value="BETA-GALACTOSIDASE RELATED"/>
    <property type="match status" value="1"/>
</dbReference>